<name>A0A285K0H4_9ACTN</name>
<dbReference type="EMBL" id="OBDY01000027">
    <property type="protein sequence ID" value="SNY64811.1"/>
    <property type="molecule type" value="Genomic_DNA"/>
</dbReference>
<dbReference type="AlphaFoldDB" id="A0A285K0H4"/>
<gene>
    <name evidence="1" type="ORF">SAMN05421748_12756</name>
</gene>
<organism evidence="1 2">
    <name type="scientific">Paractinoplanes atraurantiacus</name>
    <dbReference type="NCBI Taxonomy" id="1036182"/>
    <lineage>
        <taxon>Bacteria</taxon>
        <taxon>Bacillati</taxon>
        <taxon>Actinomycetota</taxon>
        <taxon>Actinomycetes</taxon>
        <taxon>Micromonosporales</taxon>
        <taxon>Micromonosporaceae</taxon>
        <taxon>Paractinoplanes</taxon>
    </lineage>
</organism>
<accession>A0A285K0H4</accession>
<reference evidence="1 2" key="1">
    <citation type="submission" date="2017-09" db="EMBL/GenBank/DDBJ databases">
        <authorList>
            <person name="Ehlers B."/>
            <person name="Leendertz F.H."/>
        </authorList>
    </citation>
    <scope>NUCLEOTIDE SEQUENCE [LARGE SCALE GENOMIC DNA]</scope>
    <source>
        <strain evidence="1 2">CGMCC 4.6857</strain>
    </source>
</reference>
<protein>
    <submittedName>
        <fullName evidence="1">Uncharacterized protein</fullName>
    </submittedName>
</protein>
<proteinExistence type="predicted"/>
<evidence type="ECO:0000313" key="2">
    <source>
        <dbReference type="Proteomes" id="UP000219612"/>
    </source>
</evidence>
<keyword evidence="2" id="KW-1185">Reference proteome</keyword>
<sequence length="80" mass="8622">MPGRGRPVLLIVPADVQGALRRMRTWLHHEGRSGIARYGTPLVISQDVTDRTHAEILSAVAYFRPALATAPLTYAAAAAT</sequence>
<dbReference type="RefSeq" id="WP_097327184.1">
    <property type="nucleotide sequence ID" value="NZ_OBDY01000027.1"/>
</dbReference>
<dbReference type="Proteomes" id="UP000219612">
    <property type="component" value="Unassembled WGS sequence"/>
</dbReference>
<dbReference type="OrthoDB" id="3402326at2"/>
<evidence type="ECO:0000313" key="1">
    <source>
        <dbReference type="EMBL" id="SNY64811.1"/>
    </source>
</evidence>